<dbReference type="InterPro" id="IPR024775">
    <property type="entry name" value="DinB-like"/>
</dbReference>
<comment type="caution">
    <text evidence="2">The sequence shown here is derived from an EMBL/GenBank/DDBJ whole genome shotgun (WGS) entry which is preliminary data.</text>
</comment>
<name>A0A543AQ73_9ACTN</name>
<proteinExistence type="predicted"/>
<evidence type="ECO:0000313" key="3">
    <source>
        <dbReference type="Proteomes" id="UP000317043"/>
    </source>
</evidence>
<dbReference type="EMBL" id="VFOW01000001">
    <property type="protein sequence ID" value="TQL74730.1"/>
    <property type="molecule type" value="Genomic_DNA"/>
</dbReference>
<dbReference type="Gene3D" id="1.20.120.450">
    <property type="entry name" value="dinb family like domain"/>
    <property type="match status" value="1"/>
</dbReference>
<dbReference type="AlphaFoldDB" id="A0A543AQ73"/>
<dbReference type="Gene3D" id="2.160.20.80">
    <property type="entry name" value="E3 ubiquitin-protein ligase SopA"/>
    <property type="match status" value="1"/>
</dbReference>
<protein>
    <submittedName>
        <fullName evidence="2">Pentapeptide repeat protein</fullName>
    </submittedName>
</protein>
<dbReference type="Pfam" id="PF00805">
    <property type="entry name" value="Pentapeptide"/>
    <property type="match status" value="1"/>
</dbReference>
<evidence type="ECO:0000313" key="2">
    <source>
        <dbReference type="EMBL" id="TQL74730.1"/>
    </source>
</evidence>
<dbReference type="InParanoid" id="A0A543AQ73"/>
<gene>
    <name evidence="2" type="ORF">FB566_0216</name>
</gene>
<dbReference type="Pfam" id="PF12867">
    <property type="entry name" value="DinB_2"/>
    <property type="match status" value="1"/>
</dbReference>
<keyword evidence="3" id="KW-1185">Reference proteome</keyword>
<evidence type="ECO:0000259" key="1">
    <source>
        <dbReference type="Pfam" id="PF12867"/>
    </source>
</evidence>
<dbReference type="InterPro" id="IPR001646">
    <property type="entry name" value="5peptide_repeat"/>
</dbReference>
<accession>A0A543AQ73</accession>
<dbReference type="Proteomes" id="UP000317043">
    <property type="component" value="Unassembled WGS sequence"/>
</dbReference>
<feature type="domain" description="DinB-like" evidence="1">
    <location>
        <begin position="97"/>
        <end position="238"/>
    </location>
</feature>
<dbReference type="SUPFAM" id="SSF141571">
    <property type="entry name" value="Pentapeptide repeat-like"/>
    <property type="match status" value="1"/>
</dbReference>
<sequence>MDDVDHSGDVRRARFIDANLAGARFIRCDLSGAVMRAVDVDGAEIDAPWLTESDGRLLVNDVDVAPYVEAELNLRFPGRDQRRSDRPDDLQNAWAAVEAAWTSTVKRAASMPEGTVEISVDGEWSFAQTLRHLVMATDTWLRRAVLEIEEPYHPIGLPHAEYETDGYDLSVFTADHPDYTEVTAARTDRMTMVRDFLATTTSRQLAEPRRSPWAPDHRETVLSCVHTILNEEWEHLRYALRDLDKIKEGGG</sequence>
<reference evidence="2 3" key="1">
    <citation type="submission" date="2019-06" db="EMBL/GenBank/DDBJ databases">
        <title>Sequencing the genomes of 1000 actinobacteria strains.</title>
        <authorList>
            <person name="Klenk H.-P."/>
        </authorList>
    </citation>
    <scope>NUCLEOTIDE SEQUENCE [LARGE SCALE GENOMIC DNA]</scope>
    <source>
        <strain evidence="2 3">DSM 45928</strain>
    </source>
</reference>
<dbReference type="SUPFAM" id="SSF109854">
    <property type="entry name" value="DinB/YfiT-like putative metalloenzymes"/>
    <property type="match status" value="1"/>
</dbReference>
<dbReference type="InterPro" id="IPR034660">
    <property type="entry name" value="DinB/YfiT-like"/>
</dbReference>
<organism evidence="2 3">
    <name type="scientific">Stackebrandtia endophytica</name>
    <dbReference type="NCBI Taxonomy" id="1496996"/>
    <lineage>
        <taxon>Bacteria</taxon>
        <taxon>Bacillati</taxon>
        <taxon>Actinomycetota</taxon>
        <taxon>Actinomycetes</taxon>
        <taxon>Glycomycetales</taxon>
        <taxon>Glycomycetaceae</taxon>
        <taxon>Stackebrandtia</taxon>
    </lineage>
</organism>
<dbReference type="OrthoDB" id="3542438at2"/>